<gene>
    <name evidence="2" type="ORF">MBHS_02884</name>
</gene>
<dbReference type="SUPFAM" id="SSF109843">
    <property type="entry name" value="CAPPD, an extracellular domain of amyloid beta A4 protein"/>
    <property type="match status" value="1"/>
</dbReference>
<evidence type="ECO:0000313" key="3">
    <source>
        <dbReference type="Proteomes" id="UP000236724"/>
    </source>
</evidence>
<reference evidence="2 3" key="1">
    <citation type="submission" date="2016-10" db="EMBL/GenBank/DDBJ databases">
        <authorList>
            <person name="de Groot N.N."/>
        </authorList>
    </citation>
    <scope>NUCLEOTIDE SEQUENCE [LARGE SCALE GENOMIC DNA]</scope>
    <source>
        <strain evidence="2">MBHS1</strain>
    </source>
</reference>
<evidence type="ECO:0000313" key="2">
    <source>
        <dbReference type="EMBL" id="SEH07018.1"/>
    </source>
</evidence>
<organism evidence="2 3">
    <name type="scientific">Candidatus Venteria ishoeyi</name>
    <dbReference type="NCBI Taxonomy" id="1899563"/>
    <lineage>
        <taxon>Bacteria</taxon>
        <taxon>Pseudomonadati</taxon>
        <taxon>Pseudomonadota</taxon>
        <taxon>Gammaproteobacteria</taxon>
        <taxon>Thiotrichales</taxon>
        <taxon>Thiotrichaceae</taxon>
        <taxon>Venteria</taxon>
    </lineage>
</organism>
<dbReference type="RefSeq" id="WP_103920735.1">
    <property type="nucleotide sequence ID" value="NZ_FMSV02000512.1"/>
</dbReference>
<evidence type="ECO:0008006" key="4">
    <source>
        <dbReference type="Google" id="ProtNLM"/>
    </source>
</evidence>
<dbReference type="Proteomes" id="UP000236724">
    <property type="component" value="Unassembled WGS sequence"/>
</dbReference>
<feature type="signal peptide" evidence="1">
    <location>
        <begin position="1"/>
        <end position="26"/>
    </location>
</feature>
<proteinExistence type="predicted"/>
<feature type="chain" id="PRO_5014757599" description="Lipoprotein" evidence="1">
    <location>
        <begin position="27"/>
        <end position="285"/>
    </location>
</feature>
<keyword evidence="1" id="KW-0732">Signal</keyword>
<dbReference type="PROSITE" id="PS51257">
    <property type="entry name" value="PROKAR_LIPOPROTEIN"/>
    <property type="match status" value="1"/>
</dbReference>
<dbReference type="AlphaFoldDB" id="A0A1H6FA99"/>
<accession>A0A1H6FA99</accession>
<protein>
    <recommendedName>
        <fullName evidence="4">Lipoprotein</fullName>
    </recommendedName>
</protein>
<dbReference type="InterPro" id="IPR036176">
    <property type="entry name" value="E2_sf"/>
</dbReference>
<sequence length="285" mass="32511">MRVIKSPIFLLGLFLFLLQGCSAPTAAVKPVAEQNMQNLNALTANSHLLQQVYEPLLTSIGNALIIDYITTMEAEMIAVVGPPVLSPKAKDWEQAFKKVRNTFFNKRAKFFERYQHVKSSLERGISEQDRRKLMIKEGWIYSAVQDAEFTPKKAHDLLKTLKELRRSNNKQGRDNIYYKEAERRLSRYDAKLAYYTQSTLASLQLLNGLQREINEELDLARTHGQAILAYTQSEINMKSTIRNIDQKEVASLLGVLGNKYIDDEFYRNAAVNLLTKGSQVFADSL</sequence>
<keyword evidence="3" id="KW-1185">Reference proteome</keyword>
<dbReference type="EMBL" id="FMSV02000512">
    <property type="protein sequence ID" value="SEH07018.1"/>
    <property type="molecule type" value="Genomic_DNA"/>
</dbReference>
<name>A0A1H6FA99_9GAMM</name>
<dbReference type="OrthoDB" id="5624311at2"/>
<evidence type="ECO:0000256" key="1">
    <source>
        <dbReference type="SAM" id="SignalP"/>
    </source>
</evidence>